<organism evidence="1 2">
    <name type="scientific">Racocetra persica</name>
    <dbReference type="NCBI Taxonomy" id="160502"/>
    <lineage>
        <taxon>Eukaryota</taxon>
        <taxon>Fungi</taxon>
        <taxon>Fungi incertae sedis</taxon>
        <taxon>Mucoromycota</taxon>
        <taxon>Glomeromycotina</taxon>
        <taxon>Glomeromycetes</taxon>
        <taxon>Diversisporales</taxon>
        <taxon>Gigasporaceae</taxon>
        <taxon>Racocetra</taxon>
    </lineage>
</organism>
<evidence type="ECO:0000313" key="2">
    <source>
        <dbReference type="Proteomes" id="UP000789920"/>
    </source>
</evidence>
<dbReference type="EMBL" id="CAJVQC010050773">
    <property type="protein sequence ID" value="CAG8789501.1"/>
    <property type="molecule type" value="Genomic_DNA"/>
</dbReference>
<protein>
    <submittedName>
        <fullName evidence="1">28624_t:CDS:1</fullName>
    </submittedName>
</protein>
<name>A0ACA9REP9_9GLOM</name>
<gene>
    <name evidence="1" type="ORF">RPERSI_LOCUS18897</name>
</gene>
<proteinExistence type="predicted"/>
<comment type="caution">
    <text evidence="1">The sequence shown here is derived from an EMBL/GenBank/DDBJ whole genome shotgun (WGS) entry which is preliminary data.</text>
</comment>
<dbReference type="Proteomes" id="UP000789920">
    <property type="component" value="Unassembled WGS sequence"/>
</dbReference>
<reference evidence="1" key="1">
    <citation type="submission" date="2021-06" db="EMBL/GenBank/DDBJ databases">
        <authorList>
            <person name="Kallberg Y."/>
            <person name="Tangrot J."/>
            <person name="Rosling A."/>
        </authorList>
    </citation>
    <scope>NUCLEOTIDE SEQUENCE</scope>
    <source>
        <strain evidence="1">MA461A</strain>
    </source>
</reference>
<keyword evidence="2" id="KW-1185">Reference proteome</keyword>
<accession>A0ACA9REP9</accession>
<feature type="non-terminal residue" evidence="1">
    <location>
        <position position="1"/>
    </location>
</feature>
<evidence type="ECO:0000313" key="1">
    <source>
        <dbReference type="EMBL" id="CAG8789501.1"/>
    </source>
</evidence>
<sequence>GAWDLLRKKAKELFEPLSTAEIIFVVTRNSNGQSNLEEKIKDEYLFMNLLTRTRPNESNERILDLKIQIKGKKAFGDWTLKKVGSEIYKNTFTSIDSILRKLSLEDFPELNLSFSDDEIAYFIKQLEDKAFAFNNKISTNEATVREYVSIFMTIAVKHIRKYKDSTTELNVEPELDGSRDMEKGIAQNLVQVYTAAETLLRKRKREKVDSLLPMMFGIVTMGHVWRFIRWTSTLQDPRAEITPEIVCNCIGNNYQEAKNVVSHIARLLQAQSDILKNDNNQDKE</sequence>